<dbReference type="RefSeq" id="WP_341440035.1">
    <property type="nucleotide sequence ID" value="NZ_JBBPCN010000001.1"/>
</dbReference>
<dbReference type="PANTHER" id="PTHR43747:SF1">
    <property type="entry name" value="SLR1998 PROTEIN"/>
    <property type="match status" value="1"/>
</dbReference>
<accession>A0ABU9CQA6</accession>
<dbReference type="PANTHER" id="PTHR43747">
    <property type="entry name" value="FAD-BINDING PROTEIN"/>
    <property type="match status" value="1"/>
</dbReference>
<dbReference type="InterPro" id="IPR050816">
    <property type="entry name" value="Flavin-dep_Halogenase_NPB"/>
</dbReference>
<evidence type="ECO:0000313" key="3">
    <source>
        <dbReference type="EMBL" id="MEK8069606.1"/>
    </source>
</evidence>
<dbReference type="EMBL" id="JBBPCN010000001">
    <property type="protein sequence ID" value="MEK8069606.1"/>
    <property type="molecule type" value="Genomic_DNA"/>
</dbReference>
<dbReference type="InterPro" id="IPR002938">
    <property type="entry name" value="FAD-bd"/>
</dbReference>
<reference evidence="3 4" key="1">
    <citation type="submission" date="2024-03" db="EMBL/GenBank/DDBJ databases">
        <title>Rhodococcus navarretei sp. nov. and Pseudarthrobacter quantumdoti sp. nov., two new species with the ability to biosynthesize Quantum Dots isolated from soil samples at Union Glacier, Antarctica.</title>
        <authorList>
            <person name="Vargas M."/>
        </authorList>
    </citation>
    <scope>NUCLEOTIDE SEQUENCE [LARGE SCALE GENOMIC DNA]</scope>
    <source>
        <strain evidence="3 4">EXRC-4A-4</strain>
    </source>
</reference>
<dbReference type="EC" id="1.-.-.-" evidence="3"/>
<sequence>MPDSAGSTATADPTTVDVAVLGGGICGLTLALELRQKVPGLSVTVVEKSVHPVKEATHKVGESTVEIQAHYLRDILGLGEHLESDQIRKFGLRMFFTYGDNEDIAKRVEYGQTGEAPLATYQLDRGRIENELGMRIQSAGATFETGTRVVDVALGTGDEPHSITVTKGGIERRLAARWVIDASGRASILKRQLGLQKSLPHEANSSWFRLEGPVDVDNWSDNAEWRDKVPSGKRRLSTNHLMGQGYWVWLIPLASGSTSVGVVADAKVHSFTSISTFEKTLAFLQVHEPQLAAHIVANREKLQDFRAMRDYAYGAERVFSGDRWCLTGEAGVSIDPLYSSGGDLMAISNGLITDLVARDHAGEDIGPLADIHDQVYLLVSDMWLLIYQDQFAVMGNAQVMVAKVLWDTMIYWAVPGTMYFHDQLRRMFQSPPILTGLVQIRTLHSRVEQFFREWSAIDNPVVSDHFADPYLFFGFFLELHEQMATDLSDGEFEDQLLKNVALLEQCAGQLGATVMDKLRDSTDPAVTAQLTRWRADKQLADLVNKYRVGAYPEPIDGSWITFGGPQARVPA</sequence>
<evidence type="ECO:0000313" key="4">
    <source>
        <dbReference type="Proteomes" id="UP001456513"/>
    </source>
</evidence>
<organism evidence="3 4">
    <name type="scientific">Rhodococcus navarretei</name>
    <dbReference type="NCBI Taxonomy" id="3128981"/>
    <lineage>
        <taxon>Bacteria</taxon>
        <taxon>Bacillati</taxon>
        <taxon>Actinomycetota</taxon>
        <taxon>Actinomycetes</taxon>
        <taxon>Mycobacteriales</taxon>
        <taxon>Nocardiaceae</taxon>
        <taxon>Rhodococcus</taxon>
    </lineage>
</organism>
<keyword evidence="3" id="KW-0560">Oxidoreductase</keyword>
<feature type="domain" description="FAD-binding" evidence="2">
    <location>
        <begin position="16"/>
        <end position="222"/>
    </location>
</feature>
<protein>
    <submittedName>
        <fullName evidence="3">NAD(P)/FAD-dependent oxidoreductase</fullName>
        <ecNumber evidence="3">1.-.-.-</ecNumber>
    </submittedName>
</protein>
<dbReference type="Gene3D" id="3.50.50.60">
    <property type="entry name" value="FAD/NAD(P)-binding domain"/>
    <property type="match status" value="1"/>
</dbReference>
<gene>
    <name evidence="3" type="ORF">AABD04_01940</name>
</gene>
<comment type="caution">
    <text evidence="3">The sequence shown here is derived from an EMBL/GenBank/DDBJ whole genome shotgun (WGS) entry which is preliminary data.</text>
</comment>
<dbReference type="Pfam" id="PF01494">
    <property type="entry name" value="FAD_binding_3"/>
    <property type="match status" value="1"/>
</dbReference>
<evidence type="ECO:0000259" key="2">
    <source>
        <dbReference type="Pfam" id="PF01494"/>
    </source>
</evidence>
<dbReference type="GO" id="GO:0016491">
    <property type="term" value="F:oxidoreductase activity"/>
    <property type="evidence" value="ECO:0007669"/>
    <property type="project" value="UniProtKB-KW"/>
</dbReference>
<dbReference type="SUPFAM" id="SSF51905">
    <property type="entry name" value="FAD/NAD(P)-binding domain"/>
    <property type="match status" value="1"/>
</dbReference>
<dbReference type="Proteomes" id="UP001456513">
    <property type="component" value="Unassembled WGS sequence"/>
</dbReference>
<comment type="similarity">
    <text evidence="1">Belongs to the flavin-dependent halogenase family. Bacterial tryptophan halogenase subfamily.</text>
</comment>
<proteinExistence type="inferred from homology"/>
<dbReference type="InterPro" id="IPR036188">
    <property type="entry name" value="FAD/NAD-bd_sf"/>
</dbReference>
<name>A0ABU9CQA6_9NOCA</name>
<evidence type="ECO:0000256" key="1">
    <source>
        <dbReference type="ARBA" id="ARBA00038396"/>
    </source>
</evidence>
<keyword evidence="4" id="KW-1185">Reference proteome</keyword>